<sequence>MTKWRVVPVASVAKQRREAVRLEPGVEYTTMGVRWHGKGAYNRGIGTTDTVKAKTLYRARSGDFVFNRIDTQKGAFDVVPDSLDGALASNEFPLYETDRDLLLPQFLLIYFKQSAVLRAIEASRGGSEGRARWKERDFESWSVPLPDLGIQRRIVDLITSVDRCVSALDKESGGSGSHLGSLIGFRAALTTSLLNQEIEIPESYDDLLAEAS</sequence>
<organism evidence="3 4">
    <name type="scientific">Gordonia phosphorivorans</name>
    <dbReference type="NCBI Taxonomy" id="1056982"/>
    <lineage>
        <taxon>Bacteria</taxon>
        <taxon>Bacillati</taxon>
        <taxon>Actinomycetota</taxon>
        <taxon>Actinomycetes</taxon>
        <taxon>Mycobacteriales</taxon>
        <taxon>Gordoniaceae</taxon>
        <taxon>Gordonia</taxon>
    </lineage>
</organism>
<keyword evidence="4" id="KW-1185">Reference proteome</keyword>
<dbReference type="SUPFAM" id="SSF116734">
    <property type="entry name" value="DNA methylase specificity domain"/>
    <property type="match status" value="1"/>
</dbReference>
<accession>A0ABV6H494</accession>
<dbReference type="InterPro" id="IPR044946">
    <property type="entry name" value="Restrct_endonuc_typeI_TRD_sf"/>
</dbReference>
<keyword evidence="1" id="KW-0680">Restriction system</keyword>
<evidence type="ECO:0000313" key="4">
    <source>
        <dbReference type="Proteomes" id="UP001589783"/>
    </source>
</evidence>
<reference evidence="3 4" key="1">
    <citation type="submission" date="2024-09" db="EMBL/GenBank/DDBJ databases">
        <authorList>
            <person name="Sun Q."/>
            <person name="Mori K."/>
        </authorList>
    </citation>
    <scope>NUCLEOTIDE SEQUENCE [LARGE SCALE GENOMIC DNA]</scope>
    <source>
        <strain evidence="3 4">CCM 7957</strain>
    </source>
</reference>
<evidence type="ECO:0000313" key="3">
    <source>
        <dbReference type="EMBL" id="MFC0313701.1"/>
    </source>
</evidence>
<evidence type="ECO:0008006" key="5">
    <source>
        <dbReference type="Google" id="ProtNLM"/>
    </source>
</evidence>
<protein>
    <recommendedName>
        <fullName evidence="5">Type I restriction modification DNA specificity domain-containing protein</fullName>
    </recommendedName>
</protein>
<name>A0ABV6H494_9ACTN</name>
<dbReference type="Gene3D" id="3.90.220.20">
    <property type="entry name" value="DNA methylase specificity domains"/>
    <property type="match status" value="1"/>
</dbReference>
<dbReference type="RefSeq" id="WP_382360370.1">
    <property type="nucleotide sequence ID" value="NZ_JBHLWV010000008.1"/>
</dbReference>
<comment type="caution">
    <text evidence="3">The sequence shown here is derived from an EMBL/GenBank/DDBJ whole genome shotgun (WGS) entry which is preliminary data.</text>
</comment>
<dbReference type="Proteomes" id="UP001589783">
    <property type="component" value="Unassembled WGS sequence"/>
</dbReference>
<evidence type="ECO:0000256" key="2">
    <source>
        <dbReference type="ARBA" id="ARBA00023125"/>
    </source>
</evidence>
<keyword evidence="2" id="KW-0238">DNA-binding</keyword>
<evidence type="ECO:0000256" key="1">
    <source>
        <dbReference type="ARBA" id="ARBA00022747"/>
    </source>
</evidence>
<proteinExistence type="predicted"/>
<gene>
    <name evidence="3" type="ORF">ACFFJD_02380</name>
</gene>
<dbReference type="EMBL" id="JBHLWV010000008">
    <property type="protein sequence ID" value="MFC0313701.1"/>
    <property type="molecule type" value="Genomic_DNA"/>
</dbReference>